<keyword evidence="10" id="KW-1185">Reference proteome</keyword>
<dbReference type="EC" id="7.1.1.8" evidence="2"/>
<dbReference type="Pfam" id="PF13631">
    <property type="entry name" value="Cytochrom_B_N_2"/>
    <property type="match status" value="1"/>
</dbReference>
<dbReference type="InterPro" id="IPR036150">
    <property type="entry name" value="Cyt_b/b6_C_sf"/>
</dbReference>
<feature type="transmembrane region" description="Helical" evidence="7">
    <location>
        <begin position="268"/>
        <end position="289"/>
    </location>
</feature>
<proteinExistence type="predicted"/>
<dbReference type="GO" id="GO:0022904">
    <property type="term" value="P:respiratory electron transport chain"/>
    <property type="evidence" value="ECO:0007669"/>
    <property type="project" value="InterPro"/>
</dbReference>
<feature type="transmembrane region" description="Helical" evidence="7">
    <location>
        <begin position="47"/>
        <end position="71"/>
    </location>
</feature>
<feature type="domain" description="Cytochrome b/b6 N-terminal region profile" evidence="8">
    <location>
        <begin position="11"/>
        <end position="243"/>
    </location>
</feature>
<dbReference type="PANTHER" id="PTHR19271:SF16">
    <property type="entry name" value="CYTOCHROME B"/>
    <property type="match status" value="1"/>
</dbReference>
<dbReference type="GO" id="GO:0008121">
    <property type="term" value="F:quinol-cytochrome-c reductase activity"/>
    <property type="evidence" value="ECO:0007669"/>
    <property type="project" value="UniProtKB-EC"/>
</dbReference>
<comment type="catalytic activity">
    <reaction evidence="4">
        <text>a quinol + 2 Fe(III)-[cytochrome c](out) = a quinone + 2 Fe(II)-[cytochrome c](out) + 2 H(+)(out)</text>
        <dbReference type="Rhea" id="RHEA:11484"/>
        <dbReference type="Rhea" id="RHEA-COMP:10350"/>
        <dbReference type="Rhea" id="RHEA-COMP:14399"/>
        <dbReference type="ChEBI" id="CHEBI:15378"/>
        <dbReference type="ChEBI" id="CHEBI:24646"/>
        <dbReference type="ChEBI" id="CHEBI:29033"/>
        <dbReference type="ChEBI" id="CHEBI:29034"/>
        <dbReference type="ChEBI" id="CHEBI:132124"/>
        <dbReference type="EC" id="7.1.1.8"/>
    </reaction>
</comment>
<dbReference type="PANTHER" id="PTHR19271">
    <property type="entry name" value="CYTOCHROME B"/>
    <property type="match status" value="1"/>
</dbReference>
<evidence type="ECO:0000256" key="3">
    <source>
        <dbReference type="ARBA" id="ARBA00016116"/>
    </source>
</evidence>
<name>A0AAW8ET38_9MICO</name>
<dbReference type="Proteomes" id="UP001244427">
    <property type="component" value="Unassembled WGS sequence"/>
</dbReference>
<evidence type="ECO:0000256" key="4">
    <source>
        <dbReference type="ARBA" id="ARBA00029351"/>
    </source>
</evidence>
<feature type="transmembrane region" description="Helical" evidence="7">
    <location>
        <begin position="332"/>
        <end position="356"/>
    </location>
</feature>
<evidence type="ECO:0000313" key="9">
    <source>
        <dbReference type="EMBL" id="MDQ0646605.1"/>
    </source>
</evidence>
<sequence length="540" mass="59015">MPVDRRRTGSFTDRVSDRLRSTRMGAAVASVRQELRGRSIPLHWTNLFGVITIAGVAVLFVTGVVLMVVYVPSSEAVVYRGPHVPLGGVTVSRAFDSVMRVSFEVPGGLLLRQLHHWAALMVPASVLIQLLVMYFTGGFRRPRRGSWLMLFLLLIVVLAGGWSGYALPDDMLSGSGLRIVEGITLGIPVIGTWLSTALFGGEFPGRIIENLYLVHILVVPVGMLVLIAGRARSAYKNKPPQFAAGGREENNIVGIPLLPHAAVRAGGLFAVVVGLLVLMSTLVTVNPIWNYGPADPGNASAGSQPDWYTGFLDGALRLVPPGWEFEFLDRTWTLAVLVPLTVVGAFLVVVALYPFLEGWIMHDSVDHHILDRPRNTTIRTSIGVAGVIFYGILWTAGSADIIALLFHVSFETVILTLQVALLVGPLAAFFVTQRVCIALQRKDRDLVLHGYETGRIVRMPGGEYIEVHQPLDEYERWRLAAHKPAQAVEARPDEDGRLRRAERLRGWLAVRLLGDRISSAGTRKDSGMSTTASLPPLEEA</sequence>
<dbReference type="SUPFAM" id="SSF81648">
    <property type="entry name" value="a domain/subunit of cytochrome bc1 complex (Ubiquinol-cytochrome c reductase)"/>
    <property type="match status" value="1"/>
</dbReference>
<evidence type="ECO:0000256" key="6">
    <source>
        <dbReference type="SAM" id="MobiDB-lite"/>
    </source>
</evidence>
<organism evidence="9 10">
    <name type="scientific">Microbacterium natoriense</name>
    <dbReference type="NCBI Taxonomy" id="284570"/>
    <lineage>
        <taxon>Bacteria</taxon>
        <taxon>Bacillati</taxon>
        <taxon>Actinomycetota</taxon>
        <taxon>Actinomycetes</taxon>
        <taxon>Micrococcales</taxon>
        <taxon>Microbacteriaceae</taxon>
        <taxon>Microbacterium</taxon>
    </lineage>
</organism>
<feature type="transmembrane region" description="Helical" evidence="7">
    <location>
        <begin position="211"/>
        <end position="229"/>
    </location>
</feature>
<dbReference type="PROSITE" id="PS51002">
    <property type="entry name" value="CYTB_NTER"/>
    <property type="match status" value="1"/>
</dbReference>
<comment type="caution">
    <text evidence="9">The sequence shown here is derived from an EMBL/GenBank/DDBJ whole genome shotgun (WGS) entry which is preliminary data.</text>
</comment>
<accession>A0AAW8ET38</accession>
<keyword evidence="7" id="KW-0472">Membrane</keyword>
<dbReference type="AlphaFoldDB" id="A0AAW8ET38"/>
<dbReference type="GO" id="GO:0016020">
    <property type="term" value="C:membrane"/>
    <property type="evidence" value="ECO:0007669"/>
    <property type="project" value="InterPro"/>
</dbReference>
<protein>
    <recommendedName>
        <fullName evidence="3">Cytochrome bc1 complex cytochrome b subunit</fullName>
        <ecNumber evidence="2">7.1.1.8</ecNumber>
    </recommendedName>
    <alternativeName>
        <fullName evidence="5">Cytochrome bc1 reductase complex subunit QcrB</fullName>
    </alternativeName>
</protein>
<dbReference type="SUPFAM" id="SSF81342">
    <property type="entry name" value="Transmembrane di-heme cytochromes"/>
    <property type="match status" value="1"/>
</dbReference>
<dbReference type="InterPro" id="IPR027387">
    <property type="entry name" value="Cytb/b6-like_sf"/>
</dbReference>
<evidence type="ECO:0000256" key="7">
    <source>
        <dbReference type="SAM" id="Phobius"/>
    </source>
</evidence>
<dbReference type="InterPro" id="IPR016174">
    <property type="entry name" value="Di-haem_cyt_TM"/>
</dbReference>
<feature type="transmembrane region" description="Helical" evidence="7">
    <location>
        <begin position="147"/>
        <end position="167"/>
    </location>
</feature>
<evidence type="ECO:0000259" key="8">
    <source>
        <dbReference type="PROSITE" id="PS51002"/>
    </source>
</evidence>
<feature type="transmembrane region" description="Helical" evidence="7">
    <location>
        <begin position="382"/>
        <end position="406"/>
    </location>
</feature>
<keyword evidence="7" id="KW-1133">Transmembrane helix</keyword>
<dbReference type="GO" id="GO:0016491">
    <property type="term" value="F:oxidoreductase activity"/>
    <property type="evidence" value="ECO:0007669"/>
    <property type="project" value="InterPro"/>
</dbReference>
<dbReference type="Gene3D" id="1.20.810.10">
    <property type="entry name" value="Cytochrome Bc1 Complex, Chain C"/>
    <property type="match status" value="1"/>
</dbReference>
<gene>
    <name evidence="9" type="ORF">QFZ53_000801</name>
</gene>
<evidence type="ECO:0000256" key="5">
    <source>
        <dbReference type="ARBA" id="ARBA00029568"/>
    </source>
</evidence>
<feature type="transmembrane region" description="Helical" evidence="7">
    <location>
        <begin position="114"/>
        <end position="135"/>
    </location>
</feature>
<evidence type="ECO:0000256" key="1">
    <source>
        <dbReference type="ARBA" id="ARBA00001971"/>
    </source>
</evidence>
<feature type="transmembrane region" description="Helical" evidence="7">
    <location>
        <begin position="412"/>
        <end position="432"/>
    </location>
</feature>
<evidence type="ECO:0000256" key="2">
    <source>
        <dbReference type="ARBA" id="ARBA00012951"/>
    </source>
</evidence>
<comment type="cofactor">
    <cofactor evidence="1">
        <name>heme</name>
        <dbReference type="ChEBI" id="CHEBI:30413"/>
    </cofactor>
</comment>
<feature type="region of interest" description="Disordered" evidence="6">
    <location>
        <begin position="521"/>
        <end position="540"/>
    </location>
</feature>
<dbReference type="RefSeq" id="WP_307293790.1">
    <property type="nucleotide sequence ID" value="NZ_JAUSXV010000001.1"/>
</dbReference>
<reference evidence="9 10" key="1">
    <citation type="submission" date="2023-07" db="EMBL/GenBank/DDBJ databases">
        <title>Comparative genomics of wheat-associated soil bacteria to identify genetic determinants of phenazine resistance.</title>
        <authorList>
            <person name="Mouncey N."/>
        </authorList>
    </citation>
    <scope>NUCLEOTIDE SEQUENCE [LARGE SCALE GENOMIC DNA]</scope>
    <source>
        <strain evidence="9 10">W4I9-1</strain>
    </source>
</reference>
<evidence type="ECO:0000313" key="10">
    <source>
        <dbReference type="Proteomes" id="UP001244427"/>
    </source>
</evidence>
<dbReference type="InterPro" id="IPR005797">
    <property type="entry name" value="Cyt_b/b6_N"/>
</dbReference>
<keyword evidence="7" id="KW-0812">Transmembrane</keyword>
<dbReference type="EMBL" id="JAUSXV010000001">
    <property type="protein sequence ID" value="MDQ0646605.1"/>
    <property type="molecule type" value="Genomic_DNA"/>
</dbReference>